<dbReference type="InterPro" id="IPR035287">
    <property type="entry name" value="DUF5362"/>
</dbReference>
<keyword evidence="1" id="KW-0812">Transmembrane</keyword>
<reference evidence="2 3" key="1">
    <citation type="submission" date="2017-07" db="EMBL/GenBank/DDBJ databases">
        <title>Flavobacterium cyanobacteriorum sp. nov., isolated from cyanobacterial aggregates in a eutrophic lake.</title>
        <authorList>
            <person name="Cai H."/>
        </authorList>
    </citation>
    <scope>NUCLEOTIDE SEQUENCE [LARGE SCALE GENOMIC DNA]</scope>
    <source>
        <strain evidence="2 3">TH021</strain>
    </source>
</reference>
<dbReference type="Proteomes" id="UP000216605">
    <property type="component" value="Unassembled WGS sequence"/>
</dbReference>
<accession>A0A255ZUD4</accession>
<protein>
    <recommendedName>
        <fullName evidence="4">DUF5362 domain-containing protein</fullName>
    </recommendedName>
</protein>
<dbReference type="AlphaFoldDB" id="A0A255ZUD4"/>
<comment type="caution">
    <text evidence="2">The sequence shown here is derived from an EMBL/GenBank/DDBJ whole genome shotgun (WGS) entry which is preliminary data.</text>
</comment>
<keyword evidence="1" id="KW-0472">Membrane</keyword>
<dbReference type="OrthoDB" id="1121797at2"/>
<evidence type="ECO:0000313" key="2">
    <source>
        <dbReference type="EMBL" id="OYQ44370.1"/>
    </source>
</evidence>
<evidence type="ECO:0000313" key="3">
    <source>
        <dbReference type="Proteomes" id="UP000216605"/>
    </source>
</evidence>
<gene>
    <name evidence="2" type="ORF">CHU92_02490</name>
</gene>
<evidence type="ECO:0000256" key="1">
    <source>
        <dbReference type="SAM" id="Phobius"/>
    </source>
</evidence>
<feature type="transmembrane region" description="Helical" evidence="1">
    <location>
        <begin position="33"/>
        <end position="55"/>
    </location>
</feature>
<keyword evidence="3" id="KW-1185">Reference proteome</keyword>
<sequence length="156" mass="16717">MDYNTTSSFESFELQVNSVANDFLRGAAKWASILAILGFIGLGILVLMGIMVFAAGSMVDNASSMGSAMPFPMSAIGLLYILMAVVYFFPLLYLYKFSADAKAALNNSNTEKLTDSFKNLKSHFKSIVLIIIIGVVLYIVGIIAFAATIASATGNM</sequence>
<feature type="transmembrane region" description="Helical" evidence="1">
    <location>
        <begin position="75"/>
        <end position="95"/>
    </location>
</feature>
<feature type="transmembrane region" description="Helical" evidence="1">
    <location>
        <begin position="127"/>
        <end position="150"/>
    </location>
</feature>
<dbReference type="EMBL" id="NOXV01000156">
    <property type="protein sequence ID" value="OYQ44370.1"/>
    <property type="molecule type" value="Genomic_DNA"/>
</dbReference>
<organism evidence="2 3">
    <name type="scientific">Flavobacterium cyanobacteriorum</name>
    <dbReference type="NCBI Taxonomy" id="2022802"/>
    <lineage>
        <taxon>Bacteria</taxon>
        <taxon>Pseudomonadati</taxon>
        <taxon>Bacteroidota</taxon>
        <taxon>Flavobacteriia</taxon>
        <taxon>Flavobacteriales</taxon>
        <taxon>Flavobacteriaceae</taxon>
        <taxon>Flavobacterium</taxon>
    </lineage>
</organism>
<proteinExistence type="predicted"/>
<dbReference type="Pfam" id="PF17319">
    <property type="entry name" value="DUF5362"/>
    <property type="match status" value="1"/>
</dbReference>
<name>A0A255ZUD4_9FLAO</name>
<keyword evidence="1" id="KW-1133">Transmembrane helix</keyword>
<evidence type="ECO:0008006" key="4">
    <source>
        <dbReference type="Google" id="ProtNLM"/>
    </source>
</evidence>
<dbReference type="RefSeq" id="WP_094412269.1">
    <property type="nucleotide sequence ID" value="NZ_NOXV01000156.1"/>
</dbReference>